<dbReference type="EMBL" id="KB445800">
    <property type="protein sequence ID" value="EMD35551.1"/>
    <property type="molecule type" value="Genomic_DNA"/>
</dbReference>
<dbReference type="SUPFAM" id="SSF81383">
    <property type="entry name" value="F-box domain"/>
    <property type="match status" value="1"/>
</dbReference>
<protein>
    <recommendedName>
        <fullName evidence="3">F-box domain-containing protein</fullName>
    </recommendedName>
</protein>
<keyword evidence="2" id="KW-1185">Reference proteome</keyword>
<dbReference type="InterPro" id="IPR036047">
    <property type="entry name" value="F-box-like_dom_sf"/>
</dbReference>
<evidence type="ECO:0008006" key="3">
    <source>
        <dbReference type="Google" id="ProtNLM"/>
    </source>
</evidence>
<accession>M2R9V6</accession>
<evidence type="ECO:0000313" key="1">
    <source>
        <dbReference type="EMBL" id="EMD35551.1"/>
    </source>
</evidence>
<dbReference type="OrthoDB" id="2758166at2759"/>
<reference evidence="1 2" key="1">
    <citation type="journal article" date="2012" name="Proc. Natl. Acad. Sci. U.S.A.">
        <title>Comparative genomics of Ceriporiopsis subvermispora and Phanerochaete chrysosporium provide insight into selective ligninolysis.</title>
        <authorList>
            <person name="Fernandez-Fueyo E."/>
            <person name="Ruiz-Duenas F.J."/>
            <person name="Ferreira P."/>
            <person name="Floudas D."/>
            <person name="Hibbett D.S."/>
            <person name="Canessa P."/>
            <person name="Larrondo L.F."/>
            <person name="James T.Y."/>
            <person name="Seelenfreund D."/>
            <person name="Lobos S."/>
            <person name="Polanco R."/>
            <person name="Tello M."/>
            <person name="Honda Y."/>
            <person name="Watanabe T."/>
            <person name="Watanabe T."/>
            <person name="Ryu J.S."/>
            <person name="Kubicek C.P."/>
            <person name="Schmoll M."/>
            <person name="Gaskell J."/>
            <person name="Hammel K.E."/>
            <person name="St John F.J."/>
            <person name="Vanden Wymelenberg A."/>
            <person name="Sabat G."/>
            <person name="Splinter BonDurant S."/>
            <person name="Syed K."/>
            <person name="Yadav J.S."/>
            <person name="Doddapaneni H."/>
            <person name="Subramanian V."/>
            <person name="Lavin J.L."/>
            <person name="Oguiza J.A."/>
            <person name="Perez G."/>
            <person name="Pisabarro A.G."/>
            <person name="Ramirez L."/>
            <person name="Santoyo F."/>
            <person name="Master E."/>
            <person name="Coutinho P.M."/>
            <person name="Henrissat B."/>
            <person name="Lombard V."/>
            <person name="Magnuson J.K."/>
            <person name="Kuees U."/>
            <person name="Hori C."/>
            <person name="Igarashi K."/>
            <person name="Samejima M."/>
            <person name="Held B.W."/>
            <person name="Barry K.W."/>
            <person name="LaButti K.M."/>
            <person name="Lapidus A."/>
            <person name="Lindquist E.A."/>
            <person name="Lucas S.M."/>
            <person name="Riley R."/>
            <person name="Salamov A.A."/>
            <person name="Hoffmeister D."/>
            <person name="Schwenk D."/>
            <person name="Hadar Y."/>
            <person name="Yarden O."/>
            <person name="de Vries R.P."/>
            <person name="Wiebenga A."/>
            <person name="Stenlid J."/>
            <person name="Eastwood D."/>
            <person name="Grigoriev I.V."/>
            <person name="Berka R.M."/>
            <person name="Blanchette R.A."/>
            <person name="Kersten P."/>
            <person name="Martinez A.T."/>
            <person name="Vicuna R."/>
            <person name="Cullen D."/>
        </authorList>
    </citation>
    <scope>NUCLEOTIDE SEQUENCE [LARGE SCALE GENOMIC DNA]</scope>
    <source>
        <strain evidence="1 2">B</strain>
    </source>
</reference>
<sequence length="377" mass="42530">MQPWSGSISPDVAHAIIDFLHSDQSTLMRCSLVCKSWLPACRFHLFRDIRLVTRERLVQFNALGTSLAYLGRYVSSLSTLIGPEDDMQLVRSIVVRAGQFENLNELDYGPVERRLVDQDLLSSLKTVSTLRIRTREHLDSLESYTQIIRPFRRTRTLAFHGEDDISDSITAITRSSEALALSEVTQLELRLKHCPHLIDAIAQCLRTDILPSLHTLALGTTCQRTWVAFSAELNAREGAWQDLSLATYAKCKCTAISNTANNILPTPRITDLLPPCPNLRRLRLHAARNSIRTVSMMLAKYETHERLDEVNDTLDLTYGPSGAKMALHDWKALYRYLSLHQWKSLKRSTMTVITDLSPDHGLVQSVCDVFQGSSSPV</sequence>
<evidence type="ECO:0000313" key="2">
    <source>
        <dbReference type="Proteomes" id="UP000016930"/>
    </source>
</evidence>
<proteinExistence type="predicted"/>
<dbReference type="Proteomes" id="UP000016930">
    <property type="component" value="Unassembled WGS sequence"/>
</dbReference>
<organism evidence="1 2">
    <name type="scientific">Ceriporiopsis subvermispora (strain B)</name>
    <name type="common">White-rot fungus</name>
    <name type="synonym">Gelatoporia subvermispora</name>
    <dbReference type="NCBI Taxonomy" id="914234"/>
    <lineage>
        <taxon>Eukaryota</taxon>
        <taxon>Fungi</taxon>
        <taxon>Dikarya</taxon>
        <taxon>Basidiomycota</taxon>
        <taxon>Agaricomycotina</taxon>
        <taxon>Agaricomycetes</taxon>
        <taxon>Polyporales</taxon>
        <taxon>Gelatoporiaceae</taxon>
        <taxon>Gelatoporia</taxon>
    </lineage>
</organism>
<gene>
    <name evidence="1" type="ORF">CERSUDRAFT_96664</name>
</gene>
<dbReference type="HOGENOM" id="CLU_733617_0_0_1"/>
<dbReference type="AlphaFoldDB" id="M2R9V6"/>
<name>M2R9V6_CERS8</name>